<organism evidence="8 9">
    <name type="scientific">Duganella vulcania</name>
    <dbReference type="NCBI Taxonomy" id="2692166"/>
    <lineage>
        <taxon>Bacteria</taxon>
        <taxon>Pseudomonadati</taxon>
        <taxon>Pseudomonadota</taxon>
        <taxon>Betaproteobacteria</taxon>
        <taxon>Burkholderiales</taxon>
        <taxon>Oxalobacteraceae</taxon>
        <taxon>Telluria group</taxon>
        <taxon>Duganella</taxon>
    </lineage>
</organism>
<protein>
    <submittedName>
        <fullName evidence="8">EscT/YscT/HrcT family type III secretion system export apparatus protein</fullName>
    </submittedName>
</protein>
<comment type="caution">
    <text evidence="8">The sequence shown here is derived from an EMBL/GenBank/DDBJ whole genome shotgun (WGS) entry which is preliminary data.</text>
</comment>
<evidence type="ECO:0000313" key="9">
    <source>
        <dbReference type="Proteomes" id="UP000447355"/>
    </source>
</evidence>
<dbReference type="PANTHER" id="PTHR30065:SF1">
    <property type="entry name" value="SURFACE PRESENTATION OF ANTIGENS PROTEIN SPAR"/>
    <property type="match status" value="1"/>
</dbReference>
<feature type="transmembrane region" description="Helical" evidence="7">
    <location>
        <begin position="12"/>
        <end position="33"/>
    </location>
</feature>
<evidence type="ECO:0000256" key="6">
    <source>
        <dbReference type="ARBA" id="ARBA00023136"/>
    </source>
</evidence>
<name>A0A845H1B2_9BURK</name>
<keyword evidence="5 7" id="KW-1133">Transmembrane helix</keyword>
<dbReference type="Proteomes" id="UP000447355">
    <property type="component" value="Unassembled WGS sequence"/>
</dbReference>
<dbReference type="InterPro" id="IPR002010">
    <property type="entry name" value="T3SS_IM_R"/>
</dbReference>
<proteinExistence type="inferred from homology"/>
<dbReference type="InterPro" id="IPR006304">
    <property type="entry name" value="T3SS_SpaR/YscT"/>
</dbReference>
<dbReference type="RefSeq" id="WP_161087866.1">
    <property type="nucleotide sequence ID" value="NZ_WWCX01000207.1"/>
</dbReference>
<evidence type="ECO:0000256" key="1">
    <source>
        <dbReference type="ARBA" id="ARBA00004651"/>
    </source>
</evidence>
<feature type="transmembrane region" description="Helical" evidence="7">
    <location>
        <begin position="82"/>
        <end position="104"/>
    </location>
</feature>
<keyword evidence="3 7" id="KW-1003">Cell membrane</keyword>
<dbReference type="AlphaFoldDB" id="A0A845H1B2"/>
<dbReference type="GO" id="GO:0005886">
    <property type="term" value="C:plasma membrane"/>
    <property type="evidence" value="ECO:0007669"/>
    <property type="project" value="UniProtKB-SubCell"/>
</dbReference>
<reference evidence="8" key="1">
    <citation type="submission" date="2019-12" db="EMBL/GenBank/DDBJ databases">
        <title>Novel species isolated from a subtropical stream in China.</title>
        <authorList>
            <person name="Lu H."/>
        </authorList>
    </citation>
    <scope>NUCLEOTIDE SEQUENCE [LARGE SCALE GENOMIC DNA]</scope>
    <source>
        <strain evidence="8">FT81W</strain>
    </source>
</reference>
<keyword evidence="4 7" id="KW-0812">Transmembrane</keyword>
<comment type="similarity">
    <text evidence="2 7">Belongs to the FliR/MopE/SpaR family.</text>
</comment>
<sequence length="264" mass="28129">MPASLLLDLQTLLTAMALAVPRTAVCLAILPGFSARTLQGVMRNAVAFAIALPAVAPTFLALQQTTPGMLVAAALALKEAGIGLLLGVLLAVPVWVAQSIGSILDAQRSPIQIQANNASLDQDASALGGMLLQAVVLAMVQAGLLVALVRILIESYGLWPVMHLTPPFESGHLELLLRRFGEFFWHVAVYGGPVIMPLLMVDLGFAIIGIFAANLQVSFVSAPVKSLAGLFILLVYWPIFSHYVAGDFARMLDFIPQMLDYGKQ</sequence>
<dbReference type="GO" id="GO:0006605">
    <property type="term" value="P:protein targeting"/>
    <property type="evidence" value="ECO:0007669"/>
    <property type="project" value="UniProtKB-UniRule"/>
</dbReference>
<dbReference type="PRINTS" id="PR00953">
    <property type="entry name" value="TYPE3IMRPROT"/>
</dbReference>
<accession>A0A845H1B2</accession>
<evidence type="ECO:0000256" key="7">
    <source>
        <dbReference type="RuleBase" id="RU362072"/>
    </source>
</evidence>
<feature type="transmembrane region" description="Helical" evidence="7">
    <location>
        <begin position="125"/>
        <end position="153"/>
    </location>
</feature>
<feature type="transmembrane region" description="Helical" evidence="7">
    <location>
        <begin position="45"/>
        <end position="62"/>
    </location>
</feature>
<evidence type="ECO:0000256" key="5">
    <source>
        <dbReference type="ARBA" id="ARBA00022989"/>
    </source>
</evidence>
<evidence type="ECO:0000256" key="2">
    <source>
        <dbReference type="ARBA" id="ARBA00009772"/>
    </source>
</evidence>
<keyword evidence="6 7" id="KW-0472">Membrane</keyword>
<evidence type="ECO:0000256" key="4">
    <source>
        <dbReference type="ARBA" id="ARBA00022692"/>
    </source>
</evidence>
<feature type="transmembrane region" description="Helical" evidence="7">
    <location>
        <begin position="194"/>
        <end position="215"/>
    </location>
</feature>
<gene>
    <name evidence="8" type="ORF">GTP90_35315</name>
</gene>
<dbReference type="NCBIfam" id="TIGR01401">
    <property type="entry name" value="fliR_like_III"/>
    <property type="match status" value="1"/>
</dbReference>
<evidence type="ECO:0000256" key="3">
    <source>
        <dbReference type="ARBA" id="ARBA00022475"/>
    </source>
</evidence>
<comment type="subcellular location">
    <subcellularLocation>
        <location evidence="1 7">Cell membrane</location>
        <topology evidence="1 7">Multi-pass membrane protein</topology>
    </subcellularLocation>
</comment>
<evidence type="ECO:0000313" key="8">
    <source>
        <dbReference type="EMBL" id="MYM99126.1"/>
    </source>
</evidence>
<dbReference type="EMBL" id="WWCX01000207">
    <property type="protein sequence ID" value="MYM99126.1"/>
    <property type="molecule type" value="Genomic_DNA"/>
</dbReference>
<dbReference type="Pfam" id="PF01311">
    <property type="entry name" value="Bac_export_1"/>
    <property type="match status" value="1"/>
</dbReference>
<dbReference type="PANTHER" id="PTHR30065">
    <property type="entry name" value="FLAGELLAR BIOSYNTHETIC PROTEIN FLIR"/>
    <property type="match status" value="1"/>
</dbReference>
<feature type="transmembrane region" description="Helical" evidence="7">
    <location>
        <begin position="227"/>
        <end position="245"/>
    </location>
</feature>